<name>D7T3E8_VITVI</name>
<sequence length="87" mass="9695">MWLEGNDDAAGGPVRAVQGRFTVLCVDKATRDDGGEHEKIVEEIQATVLQQTHLLPRGALLSYVLVYGRSPWLHPLYPHSGQLDWQS</sequence>
<protein>
    <submittedName>
        <fullName evidence="1">Uncharacterized protein</fullName>
    </submittedName>
</protein>
<dbReference type="InParanoid" id="D7T3E8"/>
<keyword evidence="2" id="KW-1185">Reference proteome</keyword>
<proteinExistence type="predicted"/>
<accession>D7T3E8</accession>
<dbReference type="Proteomes" id="UP000009183">
    <property type="component" value="Chromosome 13"/>
</dbReference>
<organism evidence="1 2">
    <name type="scientific">Vitis vinifera</name>
    <name type="common">Grape</name>
    <dbReference type="NCBI Taxonomy" id="29760"/>
    <lineage>
        <taxon>Eukaryota</taxon>
        <taxon>Viridiplantae</taxon>
        <taxon>Streptophyta</taxon>
        <taxon>Embryophyta</taxon>
        <taxon>Tracheophyta</taxon>
        <taxon>Spermatophyta</taxon>
        <taxon>Magnoliopsida</taxon>
        <taxon>eudicotyledons</taxon>
        <taxon>Gunneridae</taxon>
        <taxon>Pentapetalae</taxon>
        <taxon>rosids</taxon>
        <taxon>Vitales</taxon>
        <taxon>Vitaceae</taxon>
        <taxon>Viteae</taxon>
        <taxon>Vitis</taxon>
    </lineage>
</organism>
<reference evidence="2" key="1">
    <citation type="journal article" date="2007" name="Nature">
        <title>The grapevine genome sequence suggests ancestral hexaploidization in major angiosperm phyla.</title>
        <authorList>
            <consortium name="The French-Italian Public Consortium for Grapevine Genome Characterization."/>
            <person name="Jaillon O."/>
            <person name="Aury J.-M."/>
            <person name="Noel B."/>
            <person name="Policriti A."/>
            <person name="Clepet C."/>
            <person name="Casagrande A."/>
            <person name="Choisne N."/>
            <person name="Aubourg S."/>
            <person name="Vitulo N."/>
            <person name="Jubin C."/>
            <person name="Vezzi A."/>
            <person name="Legeai F."/>
            <person name="Hugueney P."/>
            <person name="Dasilva C."/>
            <person name="Horner D."/>
            <person name="Mica E."/>
            <person name="Jublot D."/>
            <person name="Poulain J."/>
            <person name="Bruyere C."/>
            <person name="Billault A."/>
            <person name="Segurens B."/>
            <person name="Gouyvenoux M."/>
            <person name="Ugarte E."/>
            <person name="Cattonaro F."/>
            <person name="Anthouard V."/>
            <person name="Vico V."/>
            <person name="Del Fabbro C."/>
            <person name="Alaux M."/>
            <person name="Di Gaspero G."/>
            <person name="Dumas V."/>
            <person name="Felice N."/>
            <person name="Paillard S."/>
            <person name="Juman I."/>
            <person name="Moroldo M."/>
            <person name="Scalabrin S."/>
            <person name="Canaguier A."/>
            <person name="Le Clainche I."/>
            <person name="Malacrida G."/>
            <person name="Durand E."/>
            <person name="Pesole G."/>
            <person name="Laucou V."/>
            <person name="Chatelet P."/>
            <person name="Merdinoglu D."/>
            <person name="Delledonne M."/>
            <person name="Pezzotti M."/>
            <person name="Lecharny A."/>
            <person name="Scarpelli C."/>
            <person name="Artiguenave F."/>
            <person name="Pe M.E."/>
            <person name="Valle G."/>
            <person name="Morgante M."/>
            <person name="Caboche M."/>
            <person name="Adam-Blondon A.-F."/>
            <person name="Weissenbach J."/>
            <person name="Quetier F."/>
            <person name="Wincker P."/>
        </authorList>
    </citation>
    <scope>NUCLEOTIDE SEQUENCE [LARGE SCALE GENOMIC DNA]</scope>
    <source>
        <strain evidence="2">cv. Pinot noir / PN40024</strain>
    </source>
</reference>
<gene>
    <name evidence="1" type="ordered locus">VIT_13s0073g00700</name>
</gene>
<dbReference type="HOGENOM" id="CLU_2487962_0_0_1"/>
<dbReference type="AlphaFoldDB" id="D7T3E8"/>
<evidence type="ECO:0000313" key="1">
    <source>
        <dbReference type="EMBL" id="CBI24982.3"/>
    </source>
</evidence>
<dbReference type="PaxDb" id="29760-VIT_13s0073g00700.t01"/>
<evidence type="ECO:0000313" key="2">
    <source>
        <dbReference type="Proteomes" id="UP000009183"/>
    </source>
</evidence>
<dbReference type="EMBL" id="FN595510">
    <property type="protein sequence ID" value="CBI24982.3"/>
    <property type="molecule type" value="Genomic_DNA"/>
</dbReference>